<dbReference type="OrthoDB" id="7366493at2"/>
<comment type="caution">
    <text evidence="2">The sequence shown here is derived from an EMBL/GenBank/DDBJ whole genome shotgun (WGS) entry which is preliminary data.</text>
</comment>
<dbReference type="RefSeq" id="WP_094406761.1">
    <property type="nucleotide sequence ID" value="NZ_BMJZ01000025.1"/>
</dbReference>
<reference evidence="2 3" key="1">
    <citation type="submission" date="2017-07" db="EMBL/GenBank/DDBJ databases">
        <title>Elstera cyanobacteriorum sp. nov., a novel bacterium isolated from cyanobacterial aggregates in a eutrophic lake.</title>
        <authorList>
            <person name="Cai H."/>
        </authorList>
    </citation>
    <scope>NUCLEOTIDE SEQUENCE [LARGE SCALE GENOMIC DNA]</scope>
    <source>
        <strain evidence="2 3">TH019</strain>
    </source>
</reference>
<dbReference type="EMBL" id="NOXS01000017">
    <property type="protein sequence ID" value="OYQ22014.1"/>
    <property type="molecule type" value="Genomic_DNA"/>
</dbReference>
<evidence type="ECO:0000256" key="1">
    <source>
        <dbReference type="SAM" id="Phobius"/>
    </source>
</evidence>
<evidence type="ECO:0000313" key="2">
    <source>
        <dbReference type="EMBL" id="OYQ22014.1"/>
    </source>
</evidence>
<accession>A0A255Y045</accession>
<keyword evidence="1" id="KW-0472">Membrane</keyword>
<evidence type="ECO:0000313" key="3">
    <source>
        <dbReference type="Proteomes" id="UP000216361"/>
    </source>
</evidence>
<dbReference type="Proteomes" id="UP000216361">
    <property type="component" value="Unassembled WGS sequence"/>
</dbReference>
<proteinExistence type="predicted"/>
<name>A0A255Y045_9PROT</name>
<feature type="transmembrane region" description="Helical" evidence="1">
    <location>
        <begin position="56"/>
        <end position="77"/>
    </location>
</feature>
<gene>
    <name evidence="2" type="ORF">CHR90_00830</name>
</gene>
<organism evidence="2 3">
    <name type="scientific">Elstera cyanobacteriorum</name>
    <dbReference type="NCBI Taxonomy" id="2022747"/>
    <lineage>
        <taxon>Bacteria</taxon>
        <taxon>Pseudomonadati</taxon>
        <taxon>Pseudomonadota</taxon>
        <taxon>Alphaproteobacteria</taxon>
        <taxon>Rhodospirillales</taxon>
        <taxon>Rhodospirillaceae</taxon>
        <taxon>Elstera</taxon>
    </lineage>
</organism>
<sequence length="79" mass="8673">MSASAILKLQTVGFTNEQVTALADLIDTQAATKADLEGSEHRLELKMAKIDADVVVLKWMMGFVLAFQVAIFARMFLKA</sequence>
<protein>
    <recommendedName>
        <fullName evidence="4">DUF1640 domain-containing protein</fullName>
    </recommendedName>
</protein>
<evidence type="ECO:0008006" key="4">
    <source>
        <dbReference type="Google" id="ProtNLM"/>
    </source>
</evidence>
<keyword evidence="1" id="KW-1133">Transmembrane helix</keyword>
<keyword evidence="1" id="KW-0812">Transmembrane</keyword>
<dbReference type="AlphaFoldDB" id="A0A255Y045"/>
<keyword evidence="3" id="KW-1185">Reference proteome</keyword>